<sequence length="47" mass="4853">MKLDGKVALITGAAGGIGQAIARRLAREGAHVALADIRTEPLDDIAR</sequence>
<dbReference type="GO" id="GO:0016491">
    <property type="term" value="F:oxidoreductase activity"/>
    <property type="evidence" value="ECO:0007669"/>
    <property type="project" value="UniProtKB-KW"/>
</dbReference>
<dbReference type="AlphaFoldDB" id="A0A381VQ05"/>
<dbReference type="Gene3D" id="3.40.50.720">
    <property type="entry name" value="NAD(P)-binding Rossmann-like Domain"/>
    <property type="match status" value="1"/>
</dbReference>
<dbReference type="Pfam" id="PF00106">
    <property type="entry name" value="adh_short"/>
    <property type="match status" value="1"/>
</dbReference>
<evidence type="ECO:0008006" key="4">
    <source>
        <dbReference type="Google" id="ProtNLM"/>
    </source>
</evidence>
<name>A0A381VQ05_9ZZZZ</name>
<dbReference type="EMBL" id="UINC01009272">
    <property type="protein sequence ID" value="SVA41613.1"/>
    <property type="molecule type" value="Genomic_DNA"/>
</dbReference>
<accession>A0A381VQ05</accession>
<evidence type="ECO:0000313" key="3">
    <source>
        <dbReference type="EMBL" id="SVA41613.1"/>
    </source>
</evidence>
<keyword evidence="2" id="KW-0560">Oxidoreductase</keyword>
<dbReference type="InterPro" id="IPR036291">
    <property type="entry name" value="NAD(P)-bd_dom_sf"/>
</dbReference>
<evidence type="ECO:0000256" key="1">
    <source>
        <dbReference type="ARBA" id="ARBA00006484"/>
    </source>
</evidence>
<comment type="similarity">
    <text evidence="1">Belongs to the short-chain dehydrogenases/reductases (SDR) family.</text>
</comment>
<dbReference type="PANTHER" id="PTHR43669">
    <property type="entry name" value="5-KETO-D-GLUCONATE 5-REDUCTASE"/>
    <property type="match status" value="1"/>
</dbReference>
<evidence type="ECO:0000256" key="2">
    <source>
        <dbReference type="ARBA" id="ARBA00023002"/>
    </source>
</evidence>
<proteinExistence type="inferred from homology"/>
<dbReference type="PANTHER" id="PTHR43669:SF3">
    <property type="entry name" value="ALCOHOL DEHYDROGENASE, PUTATIVE (AFU_ORTHOLOGUE AFUA_3G03445)-RELATED"/>
    <property type="match status" value="1"/>
</dbReference>
<gene>
    <name evidence="3" type="ORF">METZ01_LOCUS94467</name>
</gene>
<reference evidence="3" key="1">
    <citation type="submission" date="2018-05" db="EMBL/GenBank/DDBJ databases">
        <authorList>
            <person name="Lanie J.A."/>
            <person name="Ng W.-L."/>
            <person name="Kazmierczak K.M."/>
            <person name="Andrzejewski T.M."/>
            <person name="Davidsen T.M."/>
            <person name="Wayne K.J."/>
            <person name="Tettelin H."/>
            <person name="Glass J.I."/>
            <person name="Rusch D."/>
            <person name="Podicherti R."/>
            <person name="Tsui H.-C.T."/>
            <person name="Winkler M.E."/>
        </authorList>
    </citation>
    <scope>NUCLEOTIDE SEQUENCE</scope>
</reference>
<organism evidence="3">
    <name type="scientific">marine metagenome</name>
    <dbReference type="NCBI Taxonomy" id="408172"/>
    <lineage>
        <taxon>unclassified sequences</taxon>
        <taxon>metagenomes</taxon>
        <taxon>ecological metagenomes</taxon>
    </lineage>
</organism>
<dbReference type="SUPFAM" id="SSF51735">
    <property type="entry name" value="NAD(P)-binding Rossmann-fold domains"/>
    <property type="match status" value="1"/>
</dbReference>
<protein>
    <recommendedName>
        <fullName evidence="4">SDR family NAD(P)-dependent oxidoreductase</fullName>
    </recommendedName>
</protein>
<dbReference type="InterPro" id="IPR002347">
    <property type="entry name" value="SDR_fam"/>
</dbReference>
<feature type="non-terminal residue" evidence="3">
    <location>
        <position position="47"/>
    </location>
</feature>